<dbReference type="AlphaFoldDB" id="A0A327JJ61"/>
<gene>
    <name evidence="2" type="ORF">CH339_15945</name>
</gene>
<dbReference type="SUPFAM" id="SSF53474">
    <property type="entry name" value="alpha/beta-Hydrolases"/>
    <property type="match status" value="1"/>
</dbReference>
<dbReference type="Proteomes" id="UP000249299">
    <property type="component" value="Unassembled WGS sequence"/>
</dbReference>
<comment type="caution">
    <text evidence="2">The sequence shown here is derived from an EMBL/GenBank/DDBJ whole genome shotgun (WGS) entry which is preliminary data.</text>
</comment>
<proteinExistence type="predicted"/>
<dbReference type="InterPro" id="IPR022742">
    <property type="entry name" value="Hydrolase_4"/>
</dbReference>
<dbReference type="PANTHER" id="PTHR11614">
    <property type="entry name" value="PHOSPHOLIPASE-RELATED"/>
    <property type="match status" value="1"/>
</dbReference>
<dbReference type="RefSeq" id="WP_111435378.1">
    <property type="nucleotide sequence ID" value="NZ_JACIGG010000007.1"/>
</dbReference>
<dbReference type="Gene3D" id="3.40.50.1820">
    <property type="entry name" value="alpha/beta hydrolase"/>
    <property type="match status" value="1"/>
</dbReference>
<dbReference type="OrthoDB" id="9788260at2"/>
<keyword evidence="3" id="KW-1185">Reference proteome</keyword>
<organism evidence="2 3">
    <name type="scientific">Rhodobium orientis</name>
    <dbReference type="NCBI Taxonomy" id="34017"/>
    <lineage>
        <taxon>Bacteria</taxon>
        <taxon>Pseudomonadati</taxon>
        <taxon>Pseudomonadota</taxon>
        <taxon>Alphaproteobacteria</taxon>
        <taxon>Hyphomicrobiales</taxon>
        <taxon>Rhodobiaceae</taxon>
        <taxon>Rhodobium</taxon>
    </lineage>
</organism>
<protein>
    <recommendedName>
        <fullName evidence="1">Serine aminopeptidase S33 domain-containing protein</fullName>
    </recommendedName>
</protein>
<evidence type="ECO:0000313" key="2">
    <source>
        <dbReference type="EMBL" id="RAI26041.1"/>
    </source>
</evidence>
<dbReference type="InterPro" id="IPR029058">
    <property type="entry name" value="AB_hydrolase_fold"/>
</dbReference>
<dbReference type="EMBL" id="NPEV01000037">
    <property type="protein sequence ID" value="RAI26041.1"/>
    <property type="molecule type" value="Genomic_DNA"/>
</dbReference>
<accession>A0A327JJ61</accession>
<evidence type="ECO:0000313" key="3">
    <source>
        <dbReference type="Proteomes" id="UP000249299"/>
    </source>
</evidence>
<dbReference type="Pfam" id="PF12146">
    <property type="entry name" value="Hydrolase_4"/>
    <property type="match status" value="1"/>
</dbReference>
<reference evidence="2 3" key="1">
    <citation type="submission" date="2017-07" db="EMBL/GenBank/DDBJ databases">
        <title>Draft Genome Sequences of Select Purple Nonsulfur Bacteria.</title>
        <authorList>
            <person name="Lasarre B."/>
            <person name="Mckinlay J.B."/>
        </authorList>
    </citation>
    <scope>NUCLEOTIDE SEQUENCE [LARGE SCALE GENOMIC DNA]</scope>
    <source>
        <strain evidence="2 3">DSM 11290</strain>
    </source>
</reference>
<sequence>MPEPAKTALYDCRDNPVPAGAEVWTLTTRDGITLRGARWPSAVSRHRGTVCLLHGRAEFIEKYYEVIHDLQARGFEVATVDWRGQGGSQRLLSNPRRGHVDDFFDYELDLDAFLAKVESACRPPYFALGHSTGGAVLLRAARRLHGRIRRMVLTSPLVDFGPLPLPPALIGPLSGTLSYMGLGTLFVPGGKVTDIYQIPFEDNLLTSDPDRYARTQTVVAARPDLALGAPTIGWLYAACQTVSLFKRTDFPPTVNVPTLILTAGGDKVVSVRAQEELALCLRGGGHLFVAGSKHELMMERDVFRNQFWAVFDAYVPGSDADREAKRPTVVVKAANG</sequence>
<dbReference type="InterPro" id="IPR051044">
    <property type="entry name" value="MAG_DAG_Lipase"/>
</dbReference>
<name>A0A327JJ61_9HYPH</name>
<feature type="domain" description="Serine aminopeptidase S33" evidence="1">
    <location>
        <begin position="45"/>
        <end position="301"/>
    </location>
</feature>
<evidence type="ECO:0000259" key="1">
    <source>
        <dbReference type="Pfam" id="PF12146"/>
    </source>
</evidence>